<dbReference type="EMBL" id="ML994722">
    <property type="protein sequence ID" value="KAF2175858.1"/>
    <property type="molecule type" value="Genomic_DNA"/>
</dbReference>
<feature type="region of interest" description="Disordered" evidence="1">
    <location>
        <begin position="44"/>
        <end position="64"/>
    </location>
</feature>
<evidence type="ECO:0000313" key="2">
    <source>
        <dbReference type="EMBL" id="KAF2175858.1"/>
    </source>
</evidence>
<accession>A0A6A6DBI5</accession>
<feature type="region of interest" description="Disordered" evidence="1">
    <location>
        <begin position="82"/>
        <end position="126"/>
    </location>
</feature>
<evidence type="ECO:0000256" key="1">
    <source>
        <dbReference type="SAM" id="MobiDB-lite"/>
    </source>
</evidence>
<feature type="region of interest" description="Disordered" evidence="1">
    <location>
        <begin position="1"/>
        <end position="27"/>
    </location>
</feature>
<reference evidence="2" key="1">
    <citation type="journal article" date="2020" name="Stud. Mycol.">
        <title>101 Dothideomycetes genomes: a test case for predicting lifestyles and emergence of pathogens.</title>
        <authorList>
            <person name="Haridas S."/>
            <person name="Albert R."/>
            <person name="Binder M."/>
            <person name="Bloem J."/>
            <person name="Labutti K."/>
            <person name="Salamov A."/>
            <person name="Andreopoulos B."/>
            <person name="Baker S."/>
            <person name="Barry K."/>
            <person name="Bills G."/>
            <person name="Bluhm B."/>
            <person name="Cannon C."/>
            <person name="Castanera R."/>
            <person name="Culley D."/>
            <person name="Daum C."/>
            <person name="Ezra D."/>
            <person name="Gonzalez J."/>
            <person name="Henrissat B."/>
            <person name="Kuo A."/>
            <person name="Liang C."/>
            <person name="Lipzen A."/>
            <person name="Lutzoni F."/>
            <person name="Magnuson J."/>
            <person name="Mondo S."/>
            <person name="Nolan M."/>
            <person name="Ohm R."/>
            <person name="Pangilinan J."/>
            <person name="Park H.-J."/>
            <person name="Ramirez L."/>
            <person name="Alfaro M."/>
            <person name="Sun H."/>
            <person name="Tritt A."/>
            <person name="Yoshinaga Y."/>
            <person name="Zwiers L.-H."/>
            <person name="Turgeon B."/>
            <person name="Goodwin S."/>
            <person name="Spatafora J."/>
            <person name="Crous P."/>
            <person name="Grigoriev I."/>
        </authorList>
    </citation>
    <scope>NUCLEOTIDE SEQUENCE</scope>
    <source>
        <strain evidence="2">CBS 207.26</strain>
    </source>
</reference>
<gene>
    <name evidence="2" type="ORF">K469DRAFT_683382</name>
</gene>
<organism evidence="2 3">
    <name type="scientific">Zopfia rhizophila CBS 207.26</name>
    <dbReference type="NCBI Taxonomy" id="1314779"/>
    <lineage>
        <taxon>Eukaryota</taxon>
        <taxon>Fungi</taxon>
        <taxon>Dikarya</taxon>
        <taxon>Ascomycota</taxon>
        <taxon>Pezizomycotina</taxon>
        <taxon>Dothideomycetes</taxon>
        <taxon>Dothideomycetes incertae sedis</taxon>
        <taxon>Zopfiaceae</taxon>
        <taxon>Zopfia</taxon>
    </lineage>
</organism>
<keyword evidence="3" id="KW-1185">Reference proteome</keyword>
<sequence>MDEAIRQASERVSVEAEAPTSDAGASPALIFVTAVSETEVYTMSQESQASLNEDSNTLEDFQESDSSIEELADYTLSAKCSSKRLKHQQTRRKQRNADVSNGTRHSNGSAVIPVSQDSTANSVTTK</sequence>
<dbReference type="OrthoDB" id="5336565at2759"/>
<proteinExistence type="predicted"/>
<feature type="compositionally biased region" description="Basic residues" evidence="1">
    <location>
        <begin position="82"/>
        <end position="94"/>
    </location>
</feature>
<dbReference type="AlphaFoldDB" id="A0A6A6DBI5"/>
<feature type="compositionally biased region" description="Basic and acidic residues" evidence="1">
    <location>
        <begin position="1"/>
        <end position="14"/>
    </location>
</feature>
<feature type="compositionally biased region" description="Polar residues" evidence="1">
    <location>
        <begin position="44"/>
        <end position="55"/>
    </location>
</feature>
<feature type="compositionally biased region" description="Polar residues" evidence="1">
    <location>
        <begin position="97"/>
        <end position="126"/>
    </location>
</feature>
<dbReference type="Proteomes" id="UP000800200">
    <property type="component" value="Unassembled WGS sequence"/>
</dbReference>
<evidence type="ECO:0000313" key="3">
    <source>
        <dbReference type="Proteomes" id="UP000800200"/>
    </source>
</evidence>
<protein>
    <submittedName>
        <fullName evidence="2">Uncharacterized protein</fullName>
    </submittedName>
</protein>
<name>A0A6A6DBI5_9PEZI</name>